<dbReference type="GO" id="GO:0016973">
    <property type="term" value="P:poly(A)+ mRNA export from nucleus"/>
    <property type="evidence" value="ECO:0007669"/>
    <property type="project" value="TreeGrafter"/>
</dbReference>
<dbReference type="InterPro" id="IPR007231">
    <property type="entry name" value="Nucleoporin_int_Nup93/Nic96"/>
</dbReference>
<dbReference type="Proteomes" id="UP000054408">
    <property type="component" value="Unassembled WGS sequence"/>
</dbReference>
<dbReference type="eggNOG" id="KOG2168">
    <property type="taxonomic scope" value="Eukaryota"/>
</dbReference>
<evidence type="ECO:0000313" key="6">
    <source>
        <dbReference type="Proteomes" id="UP000054408"/>
    </source>
</evidence>
<comment type="similarity">
    <text evidence="2 4">Belongs to the nucleoporin interacting component (NIC) family.</text>
</comment>
<evidence type="ECO:0000313" key="5">
    <source>
        <dbReference type="EMBL" id="KNC47218.1"/>
    </source>
</evidence>
<evidence type="ECO:0000256" key="4">
    <source>
        <dbReference type="RuleBase" id="RU364035"/>
    </source>
</evidence>
<comment type="subcellular location">
    <subcellularLocation>
        <location evidence="1">Nucleus envelope</location>
    </subcellularLocation>
    <subcellularLocation>
        <location evidence="4">Nucleus</location>
        <location evidence="4">Nuclear pore complex</location>
    </subcellularLocation>
</comment>
<evidence type="ECO:0000256" key="2">
    <source>
        <dbReference type="ARBA" id="ARBA00010186"/>
    </source>
</evidence>
<gene>
    <name evidence="5" type="ORF">AMSG_03646</name>
</gene>
<dbReference type="OrthoDB" id="1918363at2759"/>
<dbReference type="STRING" id="461836.A0A0L0D7E4"/>
<dbReference type="PANTHER" id="PTHR11225:SF4">
    <property type="entry name" value="NUCLEAR PORE COMPLEX PROTEIN NUP93"/>
    <property type="match status" value="1"/>
</dbReference>
<organism evidence="5 6">
    <name type="scientific">Thecamonas trahens ATCC 50062</name>
    <dbReference type="NCBI Taxonomy" id="461836"/>
    <lineage>
        <taxon>Eukaryota</taxon>
        <taxon>Apusozoa</taxon>
        <taxon>Apusomonadida</taxon>
        <taxon>Apusomonadidae</taxon>
        <taxon>Thecamonas</taxon>
    </lineage>
</organism>
<keyword evidence="4" id="KW-0813">Transport</keyword>
<keyword evidence="4" id="KW-0653">Protein transport</keyword>
<dbReference type="AlphaFoldDB" id="A0A0L0D7E4"/>
<name>A0A0L0D7E4_THETB</name>
<dbReference type="GO" id="GO:0005643">
    <property type="term" value="C:nuclear pore"/>
    <property type="evidence" value="ECO:0007669"/>
    <property type="project" value="UniProtKB-SubCell"/>
</dbReference>
<keyword evidence="6" id="KW-1185">Reference proteome</keyword>
<dbReference type="RefSeq" id="XP_013759987.1">
    <property type="nucleotide sequence ID" value="XM_013904533.1"/>
</dbReference>
<evidence type="ECO:0000256" key="1">
    <source>
        <dbReference type="ARBA" id="ARBA00004259"/>
    </source>
</evidence>
<keyword evidence="3 4" id="KW-0539">Nucleus</keyword>
<dbReference type="PANTHER" id="PTHR11225">
    <property type="entry name" value="NUCLEAR PORE COMPLEX PROTEIN NUP93 NUCLEOPORIN NUP93 DEAD EYE PROTEIN"/>
    <property type="match status" value="1"/>
</dbReference>
<proteinExistence type="inferred from homology"/>
<keyword evidence="4" id="KW-0906">Nuclear pore complex</keyword>
<dbReference type="EMBL" id="GL349445">
    <property type="protein sequence ID" value="KNC47218.1"/>
    <property type="molecule type" value="Genomic_DNA"/>
</dbReference>
<dbReference type="GeneID" id="25563231"/>
<keyword evidence="4" id="KW-0472">Membrane</keyword>
<reference evidence="5 6" key="1">
    <citation type="submission" date="2010-05" db="EMBL/GenBank/DDBJ databases">
        <title>The Genome Sequence of Thecamonas trahens ATCC 50062.</title>
        <authorList>
            <consortium name="The Broad Institute Genome Sequencing Platform"/>
            <person name="Russ C."/>
            <person name="Cuomo C."/>
            <person name="Shea T."/>
            <person name="Young S.K."/>
            <person name="Zeng Q."/>
            <person name="Koehrsen M."/>
            <person name="Haas B."/>
            <person name="Borodovsky M."/>
            <person name="Guigo R."/>
            <person name="Alvarado L."/>
            <person name="Berlin A."/>
            <person name="Bochicchio J."/>
            <person name="Borenstein D."/>
            <person name="Chapman S."/>
            <person name="Chen Z."/>
            <person name="Freedman E."/>
            <person name="Gellesch M."/>
            <person name="Goldberg J."/>
            <person name="Griggs A."/>
            <person name="Gujja S."/>
            <person name="Heilman E."/>
            <person name="Heiman D."/>
            <person name="Hepburn T."/>
            <person name="Howarth C."/>
            <person name="Jen D."/>
            <person name="Larson L."/>
            <person name="Mehta T."/>
            <person name="Park D."/>
            <person name="Pearson M."/>
            <person name="Roberts A."/>
            <person name="Saif S."/>
            <person name="Shenoy N."/>
            <person name="Sisk P."/>
            <person name="Stolte C."/>
            <person name="Sykes S."/>
            <person name="Thomson T."/>
            <person name="Walk T."/>
            <person name="White J."/>
            <person name="Yandava C."/>
            <person name="Burger G."/>
            <person name="Gray M.W."/>
            <person name="Holland P.W.H."/>
            <person name="King N."/>
            <person name="Lang F.B.F."/>
            <person name="Roger A.J."/>
            <person name="Ruiz-Trillo I."/>
            <person name="Lander E."/>
            <person name="Nusbaum C."/>
        </authorList>
    </citation>
    <scope>NUCLEOTIDE SEQUENCE [LARGE SCALE GENOMIC DNA]</scope>
    <source>
        <strain evidence="5 6">ATCC 50062</strain>
    </source>
</reference>
<evidence type="ECO:0000256" key="3">
    <source>
        <dbReference type="ARBA" id="ARBA00023242"/>
    </source>
</evidence>
<accession>A0A0L0D7E4</accession>
<dbReference type="Pfam" id="PF04097">
    <property type="entry name" value="Nic96"/>
    <property type="match status" value="1"/>
</dbReference>
<dbReference type="GO" id="GO:0006606">
    <property type="term" value="P:protein import into nucleus"/>
    <property type="evidence" value="ECO:0007669"/>
    <property type="project" value="TreeGrafter"/>
</dbReference>
<keyword evidence="4" id="KW-0509">mRNA transport</keyword>
<dbReference type="GO" id="GO:0017056">
    <property type="term" value="F:structural constituent of nuclear pore"/>
    <property type="evidence" value="ECO:0007669"/>
    <property type="project" value="InterPro"/>
</dbReference>
<sequence>MQRQLIEGARRFFEQQYRSLLVAYVGEQHDAYVGGEPDLLAVIKTFIETKFAGNMMPNLETVDGYPLYAGAYLCLRCGAYGELLQLAQTKGDRWLVSIVSAFVNTRATGEMFPPSLRDDVKSMAKMASATPDVYKQALCAVIAQYAQPLDEVLSTAQDYVWFKLMLVDTSSDATTSPDANSLPALIDVQREFTGYASSGHFASLSPYLTFQIFLGVQLFDDALTALGSDPAVVACALALTHYGISTPVVHNIVLRSARSLAKSAPGAALHYYLVLAPSNRDEYIKELLLDNPELLPALKPIRKLSADDIREYTKAAAGLAENKMRISDALALYFAAGEAAKVVDLLVRHLARSLSALSRDRASARELAEHYAVKVVEASMLASIDADLVASFNRVVLAADALDAAQSSSHESTLEILDSLGMFPTQQADLNAAVAAFAGLHDALKAILPELLVAAMSAISALYAQARSPAVKDALRERAHLLSAFVGLVDFKLPGDVSTRLLRMEVALN</sequence>
<keyword evidence="4" id="KW-0811">Translocation</keyword>
<protein>
    <recommendedName>
        <fullName evidence="4">Nuclear pore protein</fullName>
    </recommendedName>
</protein>